<sequence>MRDTTAAQLAAGRDIQGIPWELTQYSRQGYRAVRNEQYHNYFNLEEEVVAAQPSLAAAAVKARAGARFFDFYRSWRQARSSIVHFQLRNLLWATSAHDVYLVHENKVQHWSSVTQRLTTVMDVSGGVTGAVAPGIGQVQLCTLCAREGLVAGGGFSGELVARRVGSEDKFACSMRVTTSDNGITNAIEILRPAGGQVRVVCSNNDDSVRAFDA</sequence>
<name>E1ZL15_CHLVA</name>
<dbReference type="KEGG" id="cvr:CHLNCDRAFT_25788"/>
<dbReference type="GeneID" id="17352887"/>
<dbReference type="RefSeq" id="XP_005845584.1">
    <property type="nucleotide sequence ID" value="XM_005845522.1"/>
</dbReference>
<protein>
    <submittedName>
        <fullName evidence="1">Uncharacterized protein</fullName>
    </submittedName>
</protein>
<dbReference type="STRING" id="554065.E1ZL15"/>
<evidence type="ECO:0000313" key="1">
    <source>
        <dbReference type="EMBL" id="EFN53482.1"/>
    </source>
</evidence>
<feature type="non-terminal residue" evidence="1">
    <location>
        <position position="213"/>
    </location>
</feature>
<keyword evidence="2" id="KW-1185">Reference proteome</keyword>
<dbReference type="PANTHER" id="PTHR43991:SF12">
    <property type="entry name" value="WD REPEAT PROTEIN (AFU_ORTHOLOGUE AFUA_8G05640)"/>
    <property type="match status" value="1"/>
</dbReference>
<reference evidence="1 2" key="1">
    <citation type="journal article" date="2010" name="Plant Cell">
        <title>The Chlorella variabilis NC64A genome reveals adaptation to photosymbiosis, coevolution with viruses, and cryptic sex.</title>
        <authorList>
            <person name="Blanc G."/>
            <person name="Duncan G."/>
            <person name="Agarkova I."/>
            <person name="Borodovsky M."/>
            <person name="Gurnon J."/>
            <person name="Kuo A."/>
            <person name="Lindquist E."/>
            <person name="Lucas S."/>
            <person name="Pangilinan J."/>
            <person name="Polle J."/>
            <person name="Salamov A."/>
            <person name="Terry A."/>
            <person name="Yamada T."/>
            <person name="Dunigan D.D."/>
            <person name="Grigoriev I.V."/>
            <person name="Claverie J.M."/>
            <person name="Van Etten J.L."/>
        </authorList>
    </citation>
    <scope>NUCLEOTIDE SEQUENCE [LARGE SCALE GENOMIC DNA]</scope>
    <source>
        <strain evidence="1 2">NC64A</strain>
    </source>
</reference>
<dbReference type="FunCoup" id="E1ZL15">
    <property type="interactions" value="765"/>
</dbReference>
<dbReference type="PANTHER" id="PTHR43991">
    <property type="entry name" value="WD REPEAT PROTEIN (AFU_ORTHOLOGUE AFUA_8G05640)-RELATED"/>
    <property type="match status" value="1"/>
</dbReference>
<proteinExistence type="predicted"/>
<dbReference type="eggNOG" id="ENOG502QPI7">
    <property type="taxonomic scope" value="Eukaryota"/>
</dbReference>
<dbReference type="AlphaFoldDB" id="E1ZL15"/>
<gene>
    <name evidence="1" type="ORF">CHLNCDRAFT_25788</name>
</gene>
<evidence type="ECO:0000313" key="2">
    <source>
        <dbReference type="Proteomes" id="UP000008141"/>
    </source>
</evidence>
<dbReference type="EMBL" id="GL433851">
    <property type="protein sequence ID" value="EFN53482.1"/>
    <property type="molecule type" value="Genomic_DNA"/>
</dbReference>
<accession>E1ZL15</accession>
<organism evidence="2">
    <name type="scientific">Chlorella variabilis</name>
    <name type="common">Green alga</name>
    <dbReference type="NCBI Taxonomy" id="554065"/>
    <lineage>
        <taxon>Eukaryota</taxon>
        <taxon>Viridiplantae</taxon>
        <taxon>Chlorophyta</taxon>
        <taxon>core chlorophytes</taxon>
        <taxon>Trebouxiophyceae</taxon>
        <taxon>Chlorellales</taxon>
        <taxon>Chlorellaceae</taxon>
        <taxon>Chlorella clade</taxon>
        <taxon>Chlorella</taxon>
    </lineage>
</organism>
<dbReference type="InParanoid" id="E1ZL15"/>
<dbReference type="OrthoDB" id="20669at2759"/>
<dbReference type="OMA" id="GIGPYEI"/>
<dbReference type="Proteomes" id="UP000008141">
    <property type="component" value="Unassembled WGS sequence"/>
</dbReference>